<protein>
    <recommendedName>
        <fullName evidence="2">histidine kinase</fullName>
        <ecNumber evidence="2">2.7.13.3</ecNumber>
    </recommendedName>
</protein>
<keyword evidence="7" id="KW-1133">Transmembrane helix</keyword>
<evidence type="ECO:0000256" key="1">
    <source>
        <dbReference type="ARBA" id="ARBA00000085"/>
    </source>
</evidence>
<feature type="transmembrane region" description="Helical" evidence="7">
    <location>
        <begin position="6"/>
        <end position="31"/>
    </location>
</feature>
<accession>A0ABS8GPZ1</accession>
<evidence type="ECO:0000256" key="2">
    <source>
        <dbReference type="ARBA" id="ARBA00012438"/>
    </source>
</evidence>
<evidence type="ECO:0000256" key="4">
    <source>
        <dbReference type="ARBA" id="ARBA00022777"/>
    </source>
</evidence>
<reference evidence="9 10" key="1">
    <citation type="submission" date="2021-11" db="EMBL/GenBank/DDBJ databases">
        <title>Seasonal and diel survey of microbial diversity of the Tyrrhenian coast.</title>
        <authorList>
            <person name="Gattoni G."/>
            <person name="Corral P."/>
        </authorList>
    </citation>
    <scope>NUCLEOTIDE SEQUENCE [LARGE SCALE GENOMIC DNA]</scope>
    <source>
        <strain evidence="9 10">Mr9</strain>
    </source>
</reference>
<comment type="caution">
    <text evidence="9">The sequence shown here is derived from an EMBL/GenBank/DDBJ whole genome shotgun (WGS) entry which is preliminary data.</text>
</comment>
<dbReference type="PANTHER" id="PTHR24421:SF10">
    <property type="entry name" value="NITRATE_NITRITE SENSOR PROTEIN NARQ"/>
    <property type="match status" value="1"/>
</dbReference>
<keyword evidence="3" id="KW-0808">Transferase</keyword>
<dbReference type="GO" id="GO:0016301">
    <property type="term" value="F:kinase activity"/>
    <property type="evidence" value="ECO:0007669"/>
    <property type="project" value="UniProtKB-KW"/>
</dbReference>
<proteinExistence type="predicted"/>
<evidence type="ECO:0000313" key="10">
    <source>
        <dbReference type="Proteomes" id="UP001197770"/>
    </source>
</evidence>
<keyword evidence="6" id="KW-0175">Coiled coil</keyword>
<evidence type="ECO:0000256" key="6">
    <source>
        <dbReference type="SAM" id="Coils"/>
    </source>
</evidence>
<dbReference type="Pfam" id="PF02518">
    <property type="entry name" value="HATPase_c"/>
    <property type="match status" value="1"/>
</dbReference>
<gene>
    <name evidence="9" type="ORF">LLW17_02555</name>
</gene>
<evidence type="ECO:0000256" key="5">
    <source>
        <dbReference type="ARBA" id="ARBA00023012"/>
    </source>
</evidence>
<dbReference type="InterPro" id="IPR050482">
    <property type="entry name" value="Sensor_HK_TwoCompSys"/>
</dbReference>
<dbReference type="InterPro" id="IPR036890">
    <property type="entry name" value="HATPase_C_sf"/>
</dbReference>
<evidence type="ECO:0000256" key="3">
    <source>
        <dbReference type="ARBA" id="ARBA00022679"/>
    </source>
</evidence>
<dbReference type="PANTHER" id="PTHR24421">
    <property type="entry name" value="NITRATE/NITRITE SENSOR PROTEIN NARX-RELATED"/>
    <property type="match status" value="1"/>
</dbReference>
<keyword evidence="7" id="KW-0472">Membrane</keyword>
<feature type="domain" description="Histidine kinase" evidence="8">
    <location>
        <begin position="67"/>
        <end position="252"/>
    </location>
</feature>
<keyword evidence="10" id="KW-1185">Reference proteome</keyword>
<feature type="coiled-coil region" evidence="6">
    <location>
        <begin position="35"/>
        <end position="66"/>
    </location>
</feature>
<keyword evidence="4 9" id="KW-0418">Kinase</keyword>
<organism evidence="9 10">
    <name type="scientific">Leeuwenhoekiella parthenopeia</name>
    <dbReference type="NCBI Taxonomy" id="2890320"/>
    <lineage>
        <taxon>Bacteria</taxon>
        <taxon>Pseudomonadati</taxon>
        <taxon>Bacteroidota</taxon>
        <taxon>Flavobacteriia</taxon>
        <taxon>Flavobacteriales</taxon>
        <taxon>Flavobacteriaceae</taxon>
        <taxon>Leeuwenhoekiella</taxon>
    </lineage>
</organism>
<dbReference type="CDD" id="cd16917">
    <property type="entry name" value="HATPase_UhpB-NarQ-NarX-like"/>
    <property type="match status" value="1"/>
</dbReference>
<comment type="catalytic activity">
    <reaction evidence="1">
        <text>ATP + protein L-histidine = ADP + protein N-phospho-L-histidine.</text>
        <dbReference type="EC" id="2.7.13.3"/>
    </reaction>
</comment>
<dbReference type="RefSeq" id="WP_228228699.1">
    <property type="nucleotide sequence ID" value="NZ_JAJGMW010000002.1"/>
</dbReference>
<sequence>MDQGTQLLVILVVLLVLFLLAVIVFVLFWVFMKRKNALLREQIEAEKRYERAIAETQIEIREETLRNISWELHDNIGQLLTLAKIKAQNIEGGEEMLEVAETIGTGLNELRALSKSINPEAINGQSLIHSLEVEVARFNRLKYLSADYELLGDPIAMDPKVEIVLFRIVQEFMTNTMKHSKAANLKISVQFKVEALEITALDNGVGFDADKLAEKGIGLSNIDKRAELIGAKARISSIPGAGTRLVLTYPLK</sequence>
<dbReference type="EC" id="2.7.13.3" evidence="2"/>
<evidence type="ECO:0000259" key="8">
    <source>
        <dbReference type="PROSITE" id="PS50109"/>
    </source>
</evidence>
<name>A0ABS8GPZ1_9FLAO</name>
<dbReference type="PROSITE" id="PS50109">
    <property type="entry name" value="HIS_KIN"/>
    <property type="match status" value="1"/>
</dbReference>
<dbReference type="SUPFAM" id="SSF55874">
    <property type="entry name" value="ATPase domain of HSP90 chaperone/DNA topoisomerase II/histidine kinase"/>
    <property type="match status" value="1"/>
</dbReference>
<evidence type="ECO:0000256" key="7">
    <source>
        <dbReference type="SAM" id="Phobius"/>
    </source>
</evidence>
<keyword evidence="5" id="KW-0902">Two-component regulatory system</keyword>
<dbReference type="InterPro" id="IPR003594">
    <property type="entry name" value="HATPase_dom"/>
</dbReference>
<dbReference type="EMBL" id="JAJGMW010000002">
    <property type="protein sequence ID" value="MCC4211588.1"/>
    <property type="molecule type" value="Genomic_DNA"/>
</dbReference>
<dbReference type="Proteomes" id="UP001197770">
    <property type="component" value="Unassembled WGS sequence"/>
</dbReference>
<dbReference type="InterPro" id="IPR005467">
    <property type="entry name" value="His_kinase_dom"/>
</dbReference>
<evidence type="ECO:0000313" key="9">
    <source>
        <dbReference type="EMBL" id="MCC4211588.1"/>
    </source>
</evidence>
<keyword evidence="7" id="KW-0812">Transmembrane</keyword>
<dbReference type="Gene3D" id="3.30.565.10">
    <property type="entry name" value="Histidine kinase-like ATPase, C-terminal domain"/>
    <property type="match status" value="1"/>
</dbReference>